<keyword evidence="10 20" id="KW-0964">Secreted</keyword>
<dbReference type="InterPro" id="IPR008972">
    <property type="entry name" value="Cupredoxin"/>
</dbReference>
<evidence type="ECO:0000256" key="21">
    <source>
        <dbReference type="SAM" id="MobiDB-lite"/>
    </source>
</evidence>
<organism evidence="25 26">
    <name type="scientific">Digitaria exilis</name>
    <dbReference type="NCBI Taxonomy" id="1010633"/>
    <lineage>
        <taxon>Eukaryota</taxon>
        <taxon>Viridiplantae</taxon>
        <taxon>Streptophyta</taxon>
        <taxon>Embryophyta</taxon>
        <taxon>Tracheophyta</taxon>
        <taxon>Spermatophyta</taxon>
        <taxon>Magnoliopsida</taxon>
        <taxon>Liliopsida</taxon>
        <taxon>Poales</taxon>
        <taxon>Poaceae</taxon>
        <taxon>PACMAD clade</taxon>
        <taxon>Panicoideae</taxon>
        <taxon>Panicodae</taxon>
        <taxon>Paniceae</taxon>
        <taxon>Anthephorinae</taxon>
        <taxon>Digitaria</taxon>
    </lineage>
</organism>
<dbReference type="Gene3D" id="2.60.40.420">
    <property type="entry name" value="Cupredoxins - blue copper proteins"/>
    <property type="match status" value="3"/>
</dbReference>
<dbReference type="PANTHER" id="PTHR11709:SF67">
    <property type="entry name" value="LACCASE-11-RELATED"/>
    <property type="match status" value="1"/>
</dbReference>
<evidence type="ECO:0000256" key="20">
    <source>
        <dbReference type="RuleBase" id="RU361119"/>
    </source>
</evidence>
<dbReference type="Proteomes" id="UP000636709">
    <property type="component" value="Unassembled WGS sequence"/>
</dbReference>
<evidence type="ECO:0000256" key="17">
    <source>
        <dbReference type="ARBA" id="ARBA00023136"/>
    </source>
</evidence>
<evidence type="ECO:0000256" key="18">
    <source>
        <dbReference type="ARBA" id="ARBA00023185"/>
    </source>
</evidence>
<dbReference type="InterPro" id="IPR011707">
    <property type="entry name" value="Cu-oxidase-like_N"/>
</dbReference>
<evidence type="ECO:0000259" key="22">
    <source>
        <dbReference type="Pfam" id="PF00394"/>
    </source>
</evidence>
<evidence type="ECO:0000256" key="7">
    <source>
        <dbReference type="ARBA" id="ARBA00022473"/>
    </source>
</evidence>
<feature type="compositionally biased region" description="Low complexity" evidence="21">
    <location>
        <begin position="909"/>
        <end position="931"/>
    </location>
</feature>
<dbReference type="InterPro" id="IPR045087">
    <property type="entry name" value="Cu-oxidase_fam"/>
</dbReference>
<dbReference type="NCBIfam" id="TIGR03389">
    <property type="entry name" value="laccase"/>
    <property type="match status" value="1"/>
</dbReference>
<dbReference type="InterPro" id="IPR017761">
    <property type="entry name" value="Laccase"/>
</dbReference>
<dbReference type="FunFam" id="2.60.40.420:FF:000049">
    <property type="entry name" value="Laccase"/>
    <property type="match status" value="1"/>
</dbReference>
<comment type="function">
    <text evidence="2 20">Lignin degradation and detoxification of lignin-derived products.</text>
</comment>
<keyword evidence="9 20" id="KW-0052">Apoplast</keyword>
<dbReference type="GO" id="GO:0005886">
    <property type="term" value="C:plasma membrane"/>
    <property type="evidence" value="ECO:0007669"/>
    <property type="project" value="UniProtKB-SubCell"/>
</dbReference>
<feature type="chain" id="PRO_5033091373" description="Laccase" evidence="20">
    <location>
        <begin position="33"/>
        <end position="993"/>
    </location>
</feature>
<dbReference type="GO" id="GO:0048046">
    <property type="term" value="C:apoplast"/>
    <property type="evidence" value="ECO:0007669"/>
    <property type="project" value="UniProtKB-SubCell"/>
</dbReference>
<evidence type="ECO:0000313" key="26">
    <source>
        <dbReference type="Proteomes" id="UP000636709"/>
    </source>
</evidence>
<dbReference type="GO" id="GO:0048367">
    <property type="term" value="P:shoot system development"/>
    <property type="evidence" value="ECO:0007669"/>
    <property type="project" value="UniProtKB-ARBA"/>
</dbReference>
<gene>
    <name evidence="25" type="ORF">HU200_024298</name>
</gene>
<dbReference type="Pfam" id="PF07731">
    <property type="entry name" value="Cu-oxidase_2"/>
    <property type="match status" value="1"/>
</dbReference>
<evidence type="ECO:0000256" key="12">
    <source>
        <dbReference type="ARBA" id="ARBA00022723"/>
    </source>
</evidence>
<feature type="region of interest" description="Disordered" evidence="21">
    <location>
        <begin position="750"/>
        <end position="769"/>
    </location>
</feature>
<keyword evidence="12 20" id="KW-0479">Metal-binding</keyword>
<dbReference type="OrthoDB" id="2121828at2759"/>
<evidence type="ECO:0000256" key="4">
    <source>
        <dbReference type="ARBA" id="ARBA00004271"/>
    </source>
</evidence>
<evidence type="ECO:0000259" key="24">
    <source>
        <dbReference type="Pfam" id="PF07732"/>
    </source>
</evidence>
<dbReference type="PROSITE" id="PS00079">
    <property type="entry name" value="MULTICOPPER_OXIDASE1"/>
    <property type="match status" value="1"/>
</dbReference>
<feature type="region of interest" description="Disordered" evidence="21">
    <location>
        <begin position="908"/>
        <end position="993"/>
    </location>
</feature>
<evidence type="ECO:0000256" key="5">
    <source>
        <dbReference type="ARBA" id="ARBA00010609"/>
    </source>
</evidence>
<dbReference type="Pfam" id="PF00394">
    <property type="entry name" value="Cu-oxidase"/>
    <property type="match status" value="1"/>
</dbReference>
<dbReference type="GO" id="GO:0005507">
    <property type="term" value="F:copper ion binding"/>
    <property type="evidence" value="ECO:0007669"/>
    <property type="project" value="InterPro"/>
</dbReference>
<evidence type="ECO:0000256" key="9">
    <source>
        <dbReference type="ARBA" id="ARBA00022523"/>
    </source>
</evidence>
<dbReference type="PANTHER" id="PTHR11709">
    <property type="entry name" value="MULTI-COPPER OXIDASE"/>
    <property type="match status" value="1"/>
</dbReference>
<keyword evidence="8" id="KW-1003">Cell membrane</keyword>
<evidence type="ECO:0000256" key="13">
    <source>
        <dbReference type="ARBA" id="ARBA00022737"/>
    </source>
</evidence>
<dbReference type="EMBL" id="JACEFO010001700">
    <property type="protein sequence ID" value="KAF8719563.1"/>
    <property type="molecule type" value="Genomic_DNA"/>
</dbReference>
<comment type="subcellular location">
    <subcellularLocation>
        <location evidence="3">Cell membrane</location>
        <topology evidence="3">Single-pass membrane protein</topology>
    </subcellularLocation>
    <subcellularLocation>
        <location evidence="4 20">Secreted</location>
        <location evidence="4 20">Extracellular space</location>
        <location evidence="4 20">Apoplast</location>
    </subcellularLocation>
</comment>
<evidence type="ECO:0000256" key="16">
    <source>
        <dbReference type="ARBA" id="ARBA00023008"/>
    </source>
</evidence>
<evidence type="ECO:0000256" key="11">
    <source>
        <dbReference type="ARBA" id="ARBA00022692"/>
    </source>
</evidence>
<feature type="signal peptide" evidence="20">
    <location>
        <begin position="1"/>
        <end position="32"/>
    </location>
</feature>
<keyword evidence="17" id="KW-0472">Membrane</keyword>
<dbReference type="Pfam" id="PF08137">
    <property type="entry name" value="DVL"/>
    <property type="match status" value="1"/>
</dbReference>
<comment type="catalytic activity">
    <reaction evidence="1 20">
        <text>4 hydroquinone + O2 = 4 benzosemiquinone + 2 H2O</text>
        <dbReference type="Rhea" id="RHEA:11276"/>
        <dbReference type="ChEBI" id="CHEBI:15377"/>
        <dbReference type="ChEBI" id="CHEBI:15379"/>
        <dbReference type="ChEBI" id="CHEBI:17594"/>
        <dbReference type="ChEBI" id="CHEBI:17977"/>
        <dbReference type="EC" id="1.10.3.2"/>
    </reaction>
</comment>
<evidence type="ECO:0000256" key="2">
    <source>
        <dbReference type="ARBA" id="ARBA00002075"/>
    </source>
</evidence>
<evidence type="ECO:0000256" key="3">
    <source>
        <dbReference type="ARBA" id="ARBA00004162"/>
    </source>
</evidence>
<dbReference type="GO" id="GO:0046274">
    <property type="term" value="P:lignin catabolic process"/>
    <property type="evidence" value="ECO:0007669"/>
    <property type="project" value="UniProtKB-KW"/>
</dbReference>
<keyword evidence="13 20" id="KW-0677">Repeat</keyword>
<dbReference type="InterPro" id="IPR001117">
    <property type="entry name" value="Cu-oxidase_2nd"/>
</dbReference>
<reference evidence="25" key="1">
    <citation type="submission" date="2020-07" db="EMBL/GenBank/DDBJ databases">
        <title>Genome sequence and genetic diversity analysis of an under-domesticated orphan crop, white fonio (Digitaria exilis).</title>
        <authorList>
            <person name="Bennetzen J.L."/>
            <person name="Chen S."/>
            <person name="Ma X."/>
            <person name="Wang X."/>
            <person name="Yssel A.E.J."/>
            <person name="Chaluvadi S.R."/>
            <person name="Johnson M."/>
            <person name="Gangashetty P."/>
            <person name="Hamidou F."/>
            <person name="Sanogo M.D."/>
            <person name="Zwaenepoel A."/>
            <person name="Wallace J."/>
            <person name="Van De Peer Y."/>
            <person name="Van Deynze A."/>
        </authorList>
    </citation>
    <scope>NUCLEOTIDE SEQUENCE</scope>
    <source>
        <tissue evidence="25">Leaves</tissue>
    </source>
</reference>
<evidence type="ECO:0000313" key="25">
    <source>
        <dbReference type="EMBL" id="KAF8719563.1"/>
    </source>
</evidence>
<evidence type="ECO:0000256" key="19">
    <source>
        <dbReference type="ARBA" id="ARBA00024340"/>
    </source>
</evidence>
<accession>A0A835C2F5</accession>
<keyword evidence="20" id="KW-0732">Signal</keyword>
<keyword evidence="11" id="KW-0812">Transmembrane</keyword>
<keyword evidence="14" id="KW-1133">Transmembrane helix</keyword>
<dbReference type="InterPro" id="IPR011706">
    <property type="entry name" value="Cu-oxidase_C"/>
</dbReference>
<name>A0A835C2F5_9POAL</name>
<dbReference type="GO" id="GO:0052716">
    <property type="term" value="F:hydroquinone:oxygen oxidoreductase activity"/>
    <property type="evidence" value="ECO:0007669"/>
    <property type="project" value="UniProtKB-EC"/>
</dbReference>
<evidence type="ECO:0000256" key="6">
    <source>
        <dbReference type="ARBA" id="ARBA00012297"/>
    </source>
</evidence>
<feature type="compositionally biased region" description="Polar residues" evidence="21">
    <location>
        <begin position="584"/>
        <end position="595"/>
    </location>
</feature>
<dbReference type="InterPro" id="IPR012552">
    <property type="entry name" value="DVL"/>
</dbReference>
<dbReference type="InterPro" id="IPR034285">
    <property type="entry name" value="CuRO_2_LCC"/>
</dbReference>
<keyword evidence="7" id="KW-0217">Developmental protein</keyword>
<comment type="similarity">
    <text evidence="5 20">Belongs to the multicopper oxidase family.</text>
</comment>
<dbReference type="EC" id="1.10.3.2" evidence="6 20"/>
<feature type="domain" description="Plastocyanin-like" evidence="24">
    <location>
        <begin position="41"/>
        <end position="145"/>
    </location>
</feature>
<keyword evidence="26" id="KW-1185">Reference proteome</keyword>
<dbReference type="InterPro" id="IPR002355">
    <property type="entry name" value="Cu_oxidase_Cu_BS"/>
</dbReference>
<comment type="caution">
    <text evidence="25">The sequence shown here is derived from an EMBL/GenBank/DDBJ whole genome shotgun (WGS) entry which is preliminary data.</text>
</comment>
<keyword evidence="15 20" id="KW-0560">Oxidoreductase</keyword>
<dbReference type="InterPro" id="IPR033138">
    <property type="entry name" value="Cu_oxidase_CS"/>
</dbReference>
<dbReference type="SUPFAM" id="SSF49503">
    <property type="entry name" value="Cupredoxins"/>
    <property type="match status" value="3"/>
</dbReference>
<dbReference type="CDD" id="cd13875">
    <property type="entry name" value="CuRO_2_LCC_plant"/>
    <property type="match status" value="1"/>
</dbReference>
<keyword evidence="16 20" id="KW-0186">Copper</keyword>
<evidence type="ECO:0000256" key="1">
    <source>
        <dbReference type="ARBA" id="ARBA00000349"/>
    </source>
</evidence>
<evidence type="ECO:0000256" key="15">
    <source>
        <dbReference type="ARBA" id="ARBA00023002"/>
    </source>
</evidence>
<protein>
    <recommendedName>
        <fullName evidence="6 20">Laccase</fullName>
        <ecNumber evidence="6 20">1.10.3.2</ecNumber>
    </recommendedName>
    <alternativeName>
        <fullName evidence="20">Benzenediol:oxygen oxidoreductase</fullName>
    </alternativeName>
    <alternativeName>
        <fullName evidence="20">Diphenol oxidase</fullName>
    </alternativeName>
    <alternativeName>
        <fullName evidence="20">Urishiol oxidase</fullName>
    </alternativeName>
</protein>
<dbReference type="Pfam" id="PF07732">
    <property type="entry name" value="Cu-oxidase_3"/>
    <property type="match status" value="1"/>
</dbReference>
<dbReference type="AlphaFoldDB" id="A0A835C2F5"/>
<comment type="similarity">
    <text evidence="19">Belongs to the DVL/RTFL small polypeptides family.</text>
</comment>
<feature type="compositionally biased region" description="Low complexity" evidence="21">
    <location>
        <begin position="964"/>
        <end position="975"/>
    </location>
</feature>
<sequence>MAGGRRLRCLSPACLFLAATVALLGMPDLAAARTRRYTFNVTMATVTRLCVTKSIPTVNGQFPGPKVVVREGDRLIVQVHNNINNNVTFHCGWADGPSYITQCPIRPGQSYAYNFRIVGQRGTLWWHAHFSWLRATLYGPLVILPPLGVPYPFPKPDKEIPLMLGEWFNADPEAVIKQALRTGGGPNVSDAYTFNGLPGPTYNCSSSAGDTFRLRVSPGKTYMLRLVNAALNDELFFAVANHTLTVVQADANYVKPFVATMLVISPGQTMDVLLTAAAATSSPAFAMAVAPYTNTVGTFDNTTAVAVLDYAPPPQVSGAAALPLPVLPLYNDTSTVANFSANFRSLASTSYPARVPQAVDRKFFFAVGLGSDPCKSRVNGTCQGPNGTRFAASMNNVSFAMPKTSLLQAHYQRRYSGVLTANFPATPAMPFNYTGTPPNNTFVSHGTRVVPLGFNTSVEVVLQDTSILGAESHPLHLHGYDFYVVGTGFGNYDANNDTAKYNLVDPVQRNTISVPTAGWVAIRFVADNPGVWIMHCHLDVHLSWGLAMAWLVNDGPLPSQKLPPPPSDIPNLGSGTSAHRHTSLPASTALASQPERNARAPCGGQADTHTHTRAPGGPWSVRLDMRDGGPAPQLCGERRLALLAARTAPKPYTHGHSAQQQPAFAAAGHTRRSTRRAPGHLVHRRALLLFSFAPLHVVYASTSSRVSTSCACLRMLHASPSHMEPRQEDDEAEGRRLCKKKKAWEGAAAAAVPAHDGGGGKGGASSSSSSSFREIARRCVGLVREQRARLYIARRCVTMLACWRDTPTLFRLRSVSPLLLPRSRSRAPLLCSLTNERRTAGGAGGCAIQADGRPRPLAADHLLLPGALFRVVFVLMDGDEGHPQGSAVEADAGATGDEARDGAVEEVEAAAGAPADEARPAAVEEVEAAAGDEARPGGVEDGDTTDGLESRRRRISTAPPESVAAGAPLAAGSSPTQRTAKRFHGDKSPLKVR</sequence>
<feature type="domain" description="Plastocyanin-like" evidence="22">
    <location>
        <begin position="159"/>
        <end position="311"/>
    </location>
</feature>
<dbReference type="InterPro" id="IPR034289">
    <property type="entry name" value="CuRO_3_LCC"/>
</dbReference>
<evidence type="ECO:0000256" key="10">
    <source>
        <dbReference type="ARBA" id="ARBA00022525"/>
    </source>
</evidence>
<evidence type="ECO:0000259" key="23">
    <source>
        <dbReference type="Pfam" id="PF07731"/>
    </source>
</evidence>
<feature type="region of interest" description="Disordered" evidence="21">
    <location>
        <begin position="559"/>
        <end position="621"/>
    </location>
</feature>
<evidence type="ECO:0000256" key="14">
    <source>
        <dbReference type="ARBA" id="ARBA00022989"/>
    </source>
</evidence>
<keyword evidence="18 20" id="KW-0439">Lignin degradation</keyword>
<dbReference type="CDD" id="cd13897">
    <property type="entry name" value="CuRO_3_LCC_plant"/>
    <property type="match status" value="1"/>
</dbReference>
<feature type="compositionally biased region" description="Basic and acidic residues" evidence="21">
    <location>
        <begin position="983"/>
        <end position="993"/>
    </location>
</feature>
<proteinExistence type="inferred from homology"/>
<evidence type="ECO:0000256" key="8">
    <source>
        <dbReference type="ARBA" id="ARBA00022475"/>
    </source>
</evidence>
<dbReference type="PROSITE" id="PS00080">
    <property type="entry name" value="MULTICOPPER_OXIDASE2"/>
    <property type="match status" value="1"/>
</dbReference>
<feature type="domain" description="Plastocyanin-like" evidence="23">
    <location>
        <begin position="423"/>
        <end position="554"/>
    </location>
</feature>
<comment type="cofactor">
    <cofactor evidence="20">
        <name>Cu cation</name>
        <dbReference type="ChEBI" id="CHEBI:23378"/>
    </cofactor>
    <text evidence="20">Binds 4 Cu cations per monomer.</text>
</comment>
<dbReference type="CDD" id="cd13849">
    <property type="entry name" value="CuRO_1_LCC_plant"/>
    <property type="match status" value="1"/>
</dbReference>
<dbReference type="GO" id="GO:0008285">
    <property type="term" value="P:negative regulation of cell population proliferation"/>
    <property type="evidence" value="ECO:0007669"/>
    <property type="project" value="InterPro"/>
</dbReference>
<dbReference type="InterPro" id="IPR034288">
    <property type="entry name" value="CuRO_1_LCC"/>
</dbReference>